<dbReference type="Pfam" id="PF01409">
    <property type="entry name" value="tRNA-synt_2d"/>
    <property type="match status" value="1"/>
</dbReference>
<dbReference type="GO" id="GO:0004826">
    <property type="term" value="F:phenylalanine-tRNA ligase activity"/>
    <property type="evidence" value="ECO:0007669"/>
    <property type="project" value="UniProtKB-EC"/>
</dbReference>
<dbReference type="InterPro" id="IPR045864">
    <property type="entry name" value="aa-tRNA-synth_II/BPL/LPL"/>
</dbReference>
<evidence type="ECO:0000256" key="2">
    <source>
        <dbReference type="ARBA" id="ARBA00022598"/>
    </source>
</evidence>
<sequence>MTIKLKKQVIDILKVLKKKSSDVTATDLAKQMKVDYIVLMSAVNDLIDHNLGGFKEEEVFKVSLNEEGEIYLKNGLPERQLINLLLKKGIREIDLEVLLKHSNFDKNLFYIGIANLRRNGWIAQSKASGESKIFLIEEEFPQTNLEKFLIKFGENEEIIYIELSKDEKILLDVLNKRKLIDKKRKTKRVIYLTDEGKNIAISEIKELKLVSKITSEMLISEDWENFELKPFDVSKSGPRLKAGKIHPIINLINEIREIFLSMGFTEIRGPIIESAFYNFDALFQPQDHPAREMQDTFYLKNPNIAHLPERDRVLAVKETHESGGESGSIGWAYEWDEKIAKKTVLRTHTTATTMRRLAQFYRDNEKVPVKVFCVDRVFRNEKVDKSHLAEFT</sequence>
<evidence type="ECO:0000256" key="4">
    <source>
        <dbReference type="ARBA" id="ARBA00022840"/>
    </source>
</evidence>
<dbReference type="PANTHER" id="PTHR11538:SF40">
    <property type="entry name" value="PHENYLALANINE--TRNA LIGASE ALPHA SUBUNIT"/>
    <property type="match status" value="1"/>
</dbReference>
<keyword evidence="2" id="KW-0436">Ligase</keyword>
<dbReference type="InterPro" id="IPR002319">
    <property type="entry name" value="Phenylalanyl-tRNA_Synthase"/>
</dbReference>
<evidence type="ECO:0000256" key="3">
    <source>
        <dbReference type="ARBA" id="ARBA00022741"/>
    </source>
</evidence>
<keyword evidence="4" id="KW-0067">ATP-binding</keyword>
<dbReference type="GO" id="GO:0000049">
    <property type="term" value="F:tRNA binding"/>
    <property type="evidence" value="ECO:0007669"/>
    <property type="project" value="InterPro"/>
</dbReference>
<dbReference type="PANTHER" id="PTHR11538">
    <property type="entry name" value="PHENYLALANYL-TRNA SYNTHETASE"/>
    <property type="match status" value="1"/>
</dbReference>
<evidence type="ECO:0000259" key="7">
    <source>
        <dbReference type="PROSITE" id="PS50862"/>
    </source>
</evidence>
<evidence type="ECO:0000256" key="5">
    <source>
        <dbReference type="ARBA" id="ARBA00022917"/>
    </source>
</evidence>
<feature type="non-terminal residue" evidence="8">
    <location>
        <position position="392"/>
    </location>
</feature>
<proteinExistence type="predicted"/>
<dbReference type="EC" id="6.1.1.20" evidence="1"/>
<dbReference type="Gene3D" id="3.30.1370.240">
    <property type="match status" value="1"/>
</dbReference>
<dbReference type="GO" id="GO:0006432">
    <property type="term" value="P:phenylalanyl-tRNA aminoacylation"/>
    <property type="evidence" value="ECO:0007669"/>
    <property type="project" value="TreeGrafter"/>
</dbReference>
<feature type="domain" description="Aminoacyl-transfer RNA synthetases class-II family profile" evidence="7">
    <location>
        <begin position="250"/>
        <end position="392"/>
    </location>
</feature>
<dbReference type="GO" id="GO:0005524">
    <property type="term" value="F:ATP binding"/>
    <property type="evidence" value="ECO:0007669"/>
    <property type="project" value="UniProtKB-KW"/>
</dbReference>
<accession>A0A0F9LPI2</accession>
<keyword evidence="3" id="KW-0547">Nucleotide-binding</keyword>
<dbReference type="AlphaFoldDB" id="A0A0F9LPI2"/>
<keyword evidence="6" id="KW-0030">Aminoacyl-tRNA synthetase</keyword>
<dbReference type="Gene3D" id="1.10.10.2330">
    <property type="match status" value="1"/>
</dbReference>
<dbReference type="Gene3D" id="1.10.10.2320">
    <property type="match status" value="1"/>
</dbReference>
<dbReference type="EMBL" id="LAZR01005805">
    <property type="protein sequence ID" value="KKM96999.1"/>
    <property type="molecule type" value="Genomic_DNA"/>
</dbReference>
<comment type="caution">
    <text evidence="8">The sequence shown here is derived from an EMBL/GenBank/DDBJ whole genome shotgun (WGS) entry which is preliminary data.</text>
</comment>
<evidence type="ECO:0000313" key="8">
    <source>
        <dbReference type="EMBL" id="KKM96999.1"/>
    </source>
</evidence>
<gene>
    <name evidence="8" type="ORF">LCGC14_1172530</name>
</gene>
<dbReference type="InterPro" id="IPR006195">
    <property type="entry name" value="aa-tRNA-synth_II"/>
</dbReference>
<dbReference type="Gene3D" id="3.30.930.10">
    <property type="entry name" value="Bira Bifunctional Protein, Domain 2"/>
    <property type="match status" value="1"/>
</dbReference>
<organism evidence="8">
    <name type="scientific">marine sediment metagenome</name>
    <dbReference type="NCBI Taxonomy" id="412755"/>
    <lineage>
        <taxon>unclassified sequences</taxon>
        <taxon>metagenomes</taxon>
        <taxon>ecological metagenomes</taxon>
    </lineage>
</organism>
<protein>
    <recommendedName>
        <fullName evidence="1">phenylalanine--tRNA ligase</fullName>
        <ecNumber evidence="1">6.1.1.20</ecNumber>
    </recommendedName>
</protein>
<reference evidence="8" key="1">
    <citation type="journal article" date="2015" name="Nature">
        <title>Complex archaea that bridge the gap between prokaryotes and eukaryotes.</title>
        <authorList>
            <person name="Spang A."/>
            <person name="Saw J.H."/>
            <person name="Jorgensen S.L."/>
            <person name="Zaremba-Niedzwiedzka K."/>
            <person name="Martijn J."/>
            <person name="Lind A.E."/>
            <person name="van Eijk R."/>
            <person name="Schleper C."/>
            <person name="Guy L."/>
            <person name="Ettema T.J."/>
        </authorList>
    </citation>
    <scope>NUCLEOTIDE SEQUENCE</scope>
</reference>
<name>A0A0F9LPI2_9ZZZZ</name>
<evidence type="ECO:0000256" key="6">
    <source>
        <dbReference type="ARBA" id="ARBA00023146"/>
    </source>
</evidence>
<dbReference type="PROSITE" id="PS50862">
    <property type="entry name" value="AA_TRNA_LIGASE_II"/>
    <property type="match status" value="1"/>
</dbReference>
<keyword evidence="5" id="KW-0648">Protein biosynthesis</keyword>
<dbReference type="SUPFAM" id="SSF55681">
    <property type="entry name" value="Class II aaRS and biotin synthetases"/>
    <property type="match status" value="1"/>
</dbReference>
<dbReference type="GO" id="GO:0005737">
    <property type="term" value="C:cytoplasm"/>
    <property type="evidence" value="ECO:0007669"/>
    <property type="project" value="TreeGrafter"/>
</dbReference>
<evidence type="ECO:0000256" key="1">
    <source>
        <dbReference type="ARBA" id="ARBA00012814"/>
    </source>
</evidence>